<evidence type="ECO:0000313" key="1">
    <source>
        <dbReference type="EMBL" id="CAI9169127.1"/>
    </source>
</evidence>
<accession>A0ABN8Z5F1</accession>
<protein>
    <submittedName>
        <fullName evidence="1">Uncharacterized protein</fullName>
    </submittedName>
</protein>
<gene>
    <name evidence="1" type="ORF">MRATA1EN1_LOCUS18089</name>
</gene>
<dbReference type="Proteomes" id="UP001176941">
    <property type="component" value="Chromosome 29"/>
</dbReference>
<proteinExistence type="predicted"/>
<keyword evidence="2" id="KW-1185">Reference proteome</keyword>
<dbReference type="EMBL" id="OX459965">
    <property type="protein sequence ID" value="CAI9169127.1"/>
    <property type="molecule type" value="Genomic_DNA"/>
</dbReference>
<name>A0ABN8Z5F1_RANTA</name>
<sequence>MRTLCSCTEQALLFTASHGCRPQAPGFHKRSVRIPWPWLVGSRAHVPCTARQRLRHWAARKAKTSTS</sequence>
<organism evidence="1 2">
    <name type="scientific">Rangifer tarandus platyrhynchus</name>
    <name type="common">Svalbard reindeer</name>
    <dbReference type="NCBI Taxonomy" id="3082113"/>
    <lineage>
        <taxon>Eukaryota</taxon>
        <taxon>Metazoa</taxon>
        <taxon>Chordata</taxon>
        <taxon>Craniata</taxon>
        <taxon>Vertebrata</taxon>
        <taxon>Euteleostomi</taxon>
        <taxon>Mammalia</taxon>
        <taxon>Eutheria</taxon>
        <taxon>Laurasiatheria</taxon>
        <taxon>Artiodactyla</taxon>
        <taxon>Ruminantia</taxon>
        <taxon>Pecora</taxon>
        <taxon>Cervidae</taxon>
        <taxon>Odocoileinae</taxon>
        <taxon>Rangifer</taxon>
    </lineage>
</organism>
<reference evidence="1" key="1">
    <citation type="submission" date="2023-04" db="EMBL/GenBank/DDBJ databases">
        <authorList>
            <consortium name="ELIXIR-Norway"/>
        </authorList>
    </citation>
    <scope>NUCLEOTIDE SEQUENCE [LARGE SCALE GENOMIC DNA]</scope>
</reference>
<evidence type="ECO:0000313" key="2">
    <source>
        <dbReference type="Proteomes" id="UP001176941"/>
    </source>
</evidence>